<dbReference type="OrthoDB" id="412093at2759"/>
<dbReference type="AlphaFoldDB" id="A0A1Y2AR16"/>
<reference evidence="1 2" key="1">
    <citation type="submission" date="2016-07" db="EMBL/GenBank/DDBJ databases">
        <title>Pervasive Adenine N6-methylation of Active Genes in Fungi.</title>
        <authorList>
            <consortium name="DOE Joint Genome Institute"/>
            <person name="Mondo S.J."/>
            <person name="Dannebaum R.O."/>
            <person name="Kuo R.C."/>
            <person name="Labutti K."/>
            <person name="Haridas S."/>
            <person name="Kuo A."/>
            <person name="Salamov A."/>
            <person name="Ahrendt S.R."/>
            <person name="Lipzen A."/>
            <person name="Sullivan W."/>
            <person name="Andreopoulos W.B."/>
            <person name="Clum A."/>
            <person name="Lindquist E."/>
            <person name="Daum C."/>
            <person name="Ramamoorthy G.K."/>
            <person name="Gryganskyi A."/>
            <person name="Culley D."/>
            <person name="Magnuson J.K."/>
            <person name="James T.Y."/>
            <person name="O'Malley M.A."/>
            <person name="Stajich J.E."/>
            <person name="Spatafora J.W."/>
            <person name="Visel A."/>
            <person name="Grigoriev I.V."/>
        </authorList>
    </citation>
    <scope>NUCLEOTIDE SEQUENCE [LARGE SCALE GENOMIC DNA]</scope>
    <source>
        <strain evidence="1 2">68-887.2</strain>
    </source>
</reference>
<organism evidence="1 2">
    <name type="scientific">Naematelia encephala</name>
    <dbReference type="NCBI Taxonomy" id="71784"/>
    <lineage>
        <taxon>Eukaryota</taxon>
        <taxon>Fungi</taxon>
        <taxon>Dikarya</taxon>
        <taxon>Basidiomycota</taxon>
        <taxon>Agaricomycotina</taxon>
        <taxon>Tremellomycetes</taxon>
        <taxon>Tremellales</taxon>
        <taxon>Naemateliaceae</taxon>
        <taxon>Naematelia</taxon>
    </lineage>
</organism>
<name>A0A1Y2AR16_9TREE</name>
<keyword evidence="2" id="KW-1185">Reference proteome</keyword>
<protein>
    <recommendedName>
        <fullName evidence="3">Aspartate/glutamate racemase family protein</fullName>
    </recommendedName>
</protein>
<evidence type="ECO:0000313" key="2">
    <source>
        <dbReference type="Proteomes" id="UP000193986"/>
    </source>
</evidence>
<dbReference type="Proteomes" id="UP000193986">
    <property type="component" value="Unassembled WGS sequence"/>
</dbReference>
<accession>A0A1Y2AR16</accession>
<comment type="caution">
    <text evidence="1">The sequence shown here is derived from an EMBL/GenBank/DDBJ whole genome shotgun (WGS) entry which is preliminary data.</text>
</comment>
<dbReference type="InParanoid" id="A0A1Y2AR16"/>
<evidence type="ECO:0000313" key="1">
    <source>
        <dbReference type="EMBL" id="ORY24760.1"/>
    </source>
</evidence>
<evidence type="ECO:0008006" key="3">
    <source>
        <dbReference type="Google" id="ProtNLM"/>
    </source>
</evidence>
<dbReference type="EMBL" id="MCFC01000064">
    <property type="protein sequence ID" value="ORY24760.1"/>
    <property type="molecule type" value="Genomic_DNA"/>
</dbReference>
<gene>
    <name evidence="1" type="ORF">BCR39DRAFT_545807</name>
</gene>
<sequence length="243" mass="26588">MSNSVPKLGVLQLKTTFPRPPGDVGNPESWGDIPVVIRIVEEAVGSIVVGGGWGIELVDAFVREGKRMMEEENCVAFVTSCGFLATMHPFLVERLPMMGTSSLIQVGWLQNQFFPGPDSYRSVGVITFKRSALTVKHLTSVGGHPDTPVYGLPESDDPKEAIFKGVLAETIPYDHEGMEKEVTDAAKALIRDFPTIKAIVLECTNMPPFSYAVQKATGRNVWDVLTLGKWLMNGAVTKSHRDL</sequence>
<proteinExistence type="predicted"/>